<evidence type="ECO:0000313" key="2">
    <source>
        <dbReference type="EMBL" id="OTF87841.1"/>
    </source>
</evidence>
<sequence>MILYPPLDALKTPSQHLVCFFLPPVKGNRVKVVMTTGFSPVNSWTELSSHSAYAKPALRLFKGTGGSRFTGFFHPALVLQRLSWSSVTTTPCERLILSLTEYHFSNLDTYVCLYRMK</sequence>
<accession>A0A251RUD8</accession>
<dbReference type="InParanoid" id="A0A251RUD8"/>
<reference evidence="1 3" key="1">
    <citation type="journal article" date="2017" name="Nature">
        <title>The sunflower genome provides insights into oil metabolism, flowering and Asterid evolution.</title>
        <authorList>
            <person name="Badouin H."/>
            <person name="Gouzy J."/>
            <person name="Grassa C.J."/>
            <person name="Murat F."/>
            <person name="Staton S.E."/>
            <person name="Cottret L."/>
            <person name="Lelandais-Briere C."/>
            <person name="Owens G.L."/>
            <person name="Carrere S."/>
            <person name="Mayjonade B."/>
            <person name="Legrand L."/>
            <person name="Gill N."/>
            <person name="Kane N.C."/>
            <person name="Bowers J.E."/>
            <person name="Hubner S."/>
            <person name="Bellec A."/>
            <person name="Berard A."/>
            <person name="Berges H."/>
            <person name="Blanchet N."/>
            <person name="Boniface M.C."/>
            <person name="Brunel D."/>
            <person name="Catrice O."/>
            <person name="Chaidir N."/>
            <person name="Claudel C."/>
            <person name="Donnadieu C."/>
            <person name="Faraut T."/>
            <person name="Fievet G."/>
            <person name="Helmstetter N."/>
            <person name="King M."/>
            <person name="Knapp S.J."/>
            <person name="Lai Z."/>
            <person name="Le Paslier M.C."/>
            <person name="Lippi Y."/>
            <person name="Lorenzon L."/>
            <person name="Mandel J.R."/>
            <person name="Marage G."/>
            <person name="Marchand G."/>
            <person name="Marquand E."/>
            <person name="Bret-Mestries E."/>
            <person name="Morien E."/>
            <person name="Nambeesan S."/>
            <person name="Nguyen T."/>
            <person name="Pegot-Espagnet P."/>
            <person name="Pouilly N."/>
            <person name="Raftis F."/>
            <person name="Sallet E."/>
            <person name="Schiex T."/>
            <person name="Thomas J."/>
            <person name="Vandecasteele C."/>
            <person name="Vares D."/>
            <person name="Vear F."/>
            <person name="Vautrin S."/>
            <person name="Crespi M."/>
            <person name="Mangin B."/>
            <person name="Burke J.M."/>
            <person name="Salse J."/>
            <person name="Munos S."/>
            <person name="Vincourt P."/>
            <person name="Rieseberg L.H."/>
            <person name="Langlade N.B."/>
        </authorList>
    </citation>
    <scope>NUCLEOTIDE SEQUENCE [LARGE SCALE GENOMIC DNA]</scope>
    <source>
        <strain evidence="3">cv. SF193</strain>
        <tissue evidence="1">Leaves</tissue>
    </source>
</reference>
<evidence type="ECO:0000313" key="3">
    <source>
        <dbReference type="Proteomes" id="UP000215914"/>
    </source>
</evidence>
<gene>
    <name evidence="2" type="ORF">HannXRQ_Chr17g0566401</name>
    <name evidence="1" type="ORF">HanXRQr2_Chr17g0825751</name>
</gene>
<dbReference type="EMBL" id="MNCJ02000332">
    <property type="protein sequence ID" value="KAF5757360.1"/>
    <property type="molecule type" value="Genomic_DNA"/>
</dbReference>
<name>A0A251RUD8_HELAN</name>
<organism evidence="2 3">
    <name type="scientific">Helianthus annuus</name>
    <name type="common">Common sunflower</name>
    <dbReference type="NCBI Taxonomy" id="4232"/>
    <lineage>
        <taxon>Eukaryota</taxon>
        <taxon>Viridiplantae</taxon>
        <taxon>Streptophyta</taxon>
        <taxon>Embryophyta</taxon>
        <taxon>Tracheophyta</taxon>
        <taxon>Spermatophyta</taxon>
        <taxon>Magnoliopsida</taxon>
        <taxon>eudicotyledons</taxon>
        <taxon>Gunneridae</taxon>
        <taxon>Pentapetalae</taxon>
        <taxon>asterids</taxon>
        <taxon>campanulids</taxon>
        <taxon>Asterales</taxon>
        <taxon>Asteraceae</taxon>
        <taxon>Asteroideae</taxon>
        <taxon>Heliantheae alliance</taxon>
        <taxon>Heliantheae</taxon>
        <taxon>Helianthus</taxon>
    </lineage>
</organism>
<keyword evidence="3" id="KW-1185">Reference proteome</keyword>
<dbReference type="Proteomes" id="UP000215914">
    <property type="component" value="Chromosome 17"/>
</dbReference>
<proteinExistence type="predicted"/>
<dbReference type="AlphaFoldDB" id="A0A251RUD8"/>
<protein>
    <submittedName>
        <fullName evidence="2">Uncharacterized protein</fullName>
    </submittedName>
</protein>
<reference evidence="2" key="2">
    <citation type="submission" date="2017-02" db="EMBL/GenBank/DDBJ databases">
        <title>Sunflower complete genome.</title>
        <authorList>
            <person name="Langlade N."/>
            <person name="Munos S."/>
        </authorList>
    </citation>
    <scope>NUCLEOTIDE SEQUENCE [LARGE SCALE GENOMIC DNA]</scope>
    <source>
        <tissue evidence="2">Leaves</tissue>
    </source>
</reference>
<reference evidence="1" key="3">
    <citation type="submission" date="2020-06" db="EMBL/GenBank/DDBJ databases">
        <title>Helianthus annuus Genome sequencing and assembly Release 2.</title>
        <authorList>
            <person name="Gouzy J."/>
            <person name="Langlade N."/>
            <person name="Munos S."/>
        </authorList>
    </citation>
    <scope>NUCLEOTIDE SEQUENCE</scope>
    <source>
        <tissue evidence="1">Leaves</tissue>
    </source>
</reference>
<dbReference type="EMBL" id="CM007906">
    <property type="protein sequence ID" value="OTF87841.1"/>
    <property type="molecule type" value="Genomic_DNA"/>
</dbReference>
<dbReference type="Gramene" id="mRNA:HanXRQr2_Chr17g0825751">
    <property type="protein sequence ID" value="mRNA:HanXRQr2_Chr17g0825751"/>
    <property type="gene ID" value="HanXRQr2_Chr17g0825751"/>
</dbReference>
<evidence type="ECO:0000313" key="1">
    <source>
        <dbReference type="EMBL" id="KAF5757360.1"/>
    </source>
</evidence>